<dbReference type="InterPro" id="IPR029058">
    <property type="entry name" value="AB_hydrolase_fold"/>
</dbReference>
<proteinExistence type="predicted"/>
<dbReference type="EMBL" id="JAFFGZ010000005">
    <property type="protein sequence ID" value="KAK4644145.1"/>
    <property type="molecule type" value="Genomic_DNA"/>
</dbReference>
<dbReference type="Gene3D" id="3.40.50.1820">
    <property type="entry name" value="alpha/beta hydrolase"/>
    <property type="match status" value="1"/>
</dbReference>
<reference evidence="1 2" key="1">
    <citation type="journal article" date="2023" name="bioRxiv">
        <title>High-quality genome assemblies of four members of thePodospora anserinaspecies complex.</title>
        <authorList>
            <person name="Ament-Velasquez S.L."/>
            <person name="Vogan A.A."/>
            <person name="Wallerman O."/>
            <person name="Hartmann F."/>
            <person name="Gautier V."/>
            <person name="Silar P."/>
            <person name="Giraud T."/>
            <person name="Johannesson H."/>
        </authorList>
    </citation>
    <scope>NUCLEOTIDE SEQUENCE [LARGE SCALE GENOMIC DNA]</scope>
    <source>
        <strain evidence="1 2">CBS 112042</strain>
    </source>
</reference>
<dbReference type="GeneID" id="87896875"/>
<dbReference type="RefSeq" id="XP_062733121.1">
    <property type="nucleotide sequence ID" value="XM_062877393.1"/>
</dbReference>
<sequence length="413" mass="46306">MVGFEQPHPFKEAHHHLSVMTKLYRSAAALVLSLPLLGLGQQQAAAPDPWAFTHSNQEKAIVLSHTGGFNIGSKIVPDPRRPGQTITCDHGYFEYFIPLHSPPQGHLRRTTSLVLWHSSSTQTFQNRWDGGPGFKDLLLRLGYPVYLFEAPRLGRANWACKPHRYDVTYRDQDNFLAWNFGPSYLNWWPGLQWPEDPEVKRLSWEQATGGRYVEFDDYEHILLHAEVAAKGAVHTEQGAERGGLVYLTNSAAGLRALLAATLSDETVGKIRGIVAYESAGYVFPEGHNVTDRRDEPFGPLVVTQEAWRRLAKLDFVQFVWGDNRPETGSGFWEEMVVQSRLCAELINLYGGNAEVVKLKEDLGVVGNTHCPFTDMNNEVILGLLEERLERSGLDGFEGRVGKGKGKGKSKWRG</sequence>
<organism evidence="1 2">
    <name type="scientific">Podospora bellae-mahoneyi</name>
    <dbReference type="NCBI Taxonomy" id="2093777"/>
    <lineage>
        <taxon>Eukaryota</taxon>
        <taxon>Fungi</taxon>
        <taxon>Dikarya</taxon>
        <taxon>Ascomycota</taxon>
        <taxon>Pezizomycotina</taxon>
        <taxon>Sordariomycetes</taxon>
        <taxon>Sordariomycetidae</taxon>
        <taxon>Sordariales</taxon>
        <taxon>Podosporaceae</taxon>
        <taxon>Podospora</taxon>
    </lineage>
</organism>
<name>A0ABR0FJK5_9PEZI</name>
<protein>
    <submittedName>
        <fullName evidence="1">Uncharacterized protein</fullName>
    </submittedName>
</protein>
<keyword evidence="2" id="KW-1185">Reference proteome</keyword>
<accession>A0ABR0FJK5</accession>
<evidence type="ECO:0000313" key="2">
    <source>
        <dbReference type="Proteomes" id="UP001322138"/>
    </source>
</evidence>
<comment type="caution">
    <text evidence="1">The sequence shown here is derived from an EMBL/GenBank/DDBJ whole genome shotgun (WGS) entry which is preliminary data.</text>
</comment>
<gene>
    <name evidence="1" type="ORF">QC761_302550</name>
</gene>
<evidence type="ECO:0000313" key="1">
    <source>
        <dbReference type="EMBL" id="KAK4644145.1"/>
    </source>
</evidence>
<dbReference type="Proteomes" id="UP001322138">
    <property type="component" value="Unassembled WGS sequence"/>
</dbReference>